<name>A0A6A4S8U1_SCOMX</name>
<organism evidence="1 2">
    <name type="scientific">Scophthalmus maximus</name>
    <name type="common">Turbot</name>
    <name type="synonym">Psetta maxima</name>
    <dbReference type="NCBI Taxonomy" id="52904"/>
    <lineage>
        <taxon>Eukaryota</taxon>
        <taxon>Metazoa</taxon>
        <taxon>Chordata</taxon>
        <taxon>Craniata</taxon>
        <taxon>Vertebrata</taxon>
        <taxon>Euteleostomi</taxon>
        <taxon>Actinopterygii</taxon>
        <taxon>Neopterygii</taxon>
        <taxon>Teleostei</taxon>
        <taxon>Neoteleostei</taxon>
        <taxon>Acanthomorphata</taxon>
        <taxon>Carangaria</taxon>
        <taxon>Pleuronectiformes</taxon>
        <taxon>Pleuronectoidei</taxon>
        <taxon>Scophthalmidae</taxon>
        <taxon>Scophthalmus</taxon>
    </lineage>
</organism>
<accession>A0A6A4S8U1</accession>
<sequence length="431" mass="48391">MNSVLHVSEMAIQDIVENLVQIFSLSKPLVRDSVIRIFQEHNQSISDAVLHELVEAIMKSNVFVSAELSTAKWRETFVRSNYPLVMPVQYTVDSSGHTAVYVPILQMLQTMFKNTDLMDKIQETKPSPPGMYMSHEDGTYLKGNQLLSEAGELKLSLILYVDDIELANPLGTSRKIHKLCAVYWLLGNVPSQYRSNLHVIQLALLCKVPDLQKCGYQSVLSPLLKDLCTLEEDGIFIETVDSVAVVETRCSPVKSLKGSLACEPEPVMIFMFRMFCKEKMQPTLVLRVCAEFHRIANINLKNHFYAELDRHAPRLQSLFRKKAARTGKVADVLSQLFCTYGLQGSQSDEPNIDDLPVGLLLVSANSTDATFFCPDRTAVVLEGDYTGHVICERMEHSVLRTSISQAALTCCAMASSRKLIQRKEKQHVGFK</sequence>
<evidence type="ECO:0000313" key="1">
    <source>
        <dbReference type="EMBL" id="KAF0028000.1"/>
    </source>
</evidence>
<gene>
    <name evidence="1" type="ORF">F2P81_019087</name>
</gene>
<dbReference type="AlphaFoldDB" id="A0A6A4S8U1"/>
<proteinExistence type="predicted"/>
<evidence type="ECO:0000313" key="2">
    <source>
        <dbReference type="Proteomes" id="UP000438429"/>
    </source>
</evidence>
<protein>
    <submittedName>
        <fullName evidence="1">Uncharacterized protein</fullName>
    </submittedName>
</protein>
<dbReference type="Proteomes" id="UP000438429">
    <property type="component" value="Unassembled WGS sequence"/>
</dbReference>
<dbReference type="EMBL" id="VEVO01000017">
    <property type="protein sequence ID" value="KAF0028000.1"/>
    <property type="molecule type" value="Genomic_DNA"/>
</dbReference>
<reference evidence="1 2" key="1">
    <citation type="submission" date="2019-06" db="EMBL/GenBank/DDBJ databases">
        <title>Draft genomes of female and male turbot (Scophthalmus maximus).</title>
        <authorList>
            <person name="Xu H."/>
            <person name="Xu X.-W."/>
            <person name="Shao C."/>
            <person name="Chen S."/>
        </authorList>
    </citation>
    <scope>NUCLEOTIDE SEQUENCE [LARGE SCALE GENOMIC DNA]</scope>
    <source>
        <strain evidence="1">Ysfricsl-2016a</strain>
        <tissue evidence="1">Blood</tissue>
    </source>
</reference>
<comment type="caution">
    <text evidence="1">The sequence shown here is derived from an EMBL/GenBank/DDBJ whole genome shotgun (WGS) entry which is preliminary data.</text>
</comment>